<evidence type="ECO:0000256" key="1">
    <source>
        <dbReference type="SAM" id="Phobius"/>
    </source>
</evidence>
<evidence type="ECO:0000313" key="2">
    <source>
        <dbReference type="EMBL" id="SDW56304.1"/>
    </source>
</evidence>
<name>A0A1H2ULE2_9PSEU</name>
<gene>
    <name evidence="2" type="ORF">SAMN05421504_101909</name>
</gene>
<dbReference type="RefSeq" id="WP_091286895.1">
    <property type="nucleotide sequence ID" value="NZ_FNON01000001.1"/>
</dbReference>
<dbReference type="Proteomes" id="UP000199515">
    <property type="component" value="Unassembled WGS sequence"/>
</dbReference>
<organism evidence="2 3">
    <name type="scientific">Amycolatopsis xylanica</name>
    <dbReference type="NCBI Taxonomy" id="589385"/>
    <lineage>
        <taxon>Bacteria</taxon>
        <taxon>Bacillati</taxon>
        <taxon>Actinomycetota</taxon>
        <taxon>Actinomycetes</taxon>
        <taxon>Pseudonocardiales</taxon>
        <taxon>Pseudonocardiaceae</taxon>
        <taxon>Amycolatopsis</taxon>
    </lineage>
</organism>
<feature type="transmembrane region" description="Helical" evidence="1">
    <location>
        <begin position="83"/>
        <end position="99"/>
    </location>
</feature>
<proteinExistence type="predicted"/>
<keyword evidence="1" id="KW-0472">Membrane</keyword>
<reference evidence="2 3" key="1">
    <citation type="submission" date="2016-10" db="EMBL/GenBank/DDBJ databases">
        <authorList>
            <person name="de Groot N.N."/>
        </authorList>
    </citation>
    <scope>NUCLEOTIDE SEQUENCE [LARGE SCALE GENOMIC DNA]</scope>
    <source>
        <strain evidence="2 3">CPCC 202699</strain>
    </source>
</reference>
<dbReference type="STRING" id="589385.SAMN05421504_101909"/>
<sequence length="104" mass="10670">MVTRVLVTVLVLVFAVLGVMVTPGGALTGWVMAGLAAGVLVWQAPARVQRMIKVRAPVVGAAVFVGGLVIMGMAAVLGAAVTVWLLVLAALAVAVSFRLRGRIH</sequence>
<feature type="transmembrane region" description="Helical" evidence="1">
    <location>
        <begin position="28"/>
        <end position="46"/>
    </location>
</feature>
<evidence type="ECO:0000313" key="3">
    <source>
        <dbReference type="Proteomes" id="UP000199515"/>
    </source>
</evidence>
<accession>A0A1H2ULE2</accession>
<keyword evidence="1" id="KW-1133">Transmembrane helix</keyword>
<dbReference type="AlphaFoldDB" id="A0A1H2ULE2"/>
<dbReference type="EMBL" id="FNON01000001">
    <property type="protein sequence ID" value="SDW56304.1"/>
    <property type="molecule type" value="Genomic_DNA"/>
</dbReference>
<keyword evidence="1" id="KW-0812">Transmembrane</keyword>
<keyword evidence="3" id="KW-1185">Reference proteome</keyword>
<protein>
    <submittedName>
        <fullName evidence="2">Uncharacterized protein</fullName>
    </submittedName>
</protein>
<feature type="transmembrane region" description="Helical" evidence="1">
    <location>
        <begin position="58"/>
        <end position="77"/>
    </location>
</feature>